<reference evidence="4" key="1">
    <citation type="submission" date="2020-05" db="EMBL/GenBank/DDBJ databases">
        <authorList>
            <person name="Chiriac C."/>
            <person name="Salcher M."/>
            <person name="Ghai R."/>
            <person name="Kavagutti S V."/>
        </authorList>
    </citation>
    <scope>NUCLEOTIDE SEQUENCE</scope>
</reference>
<evidence type="ECO:0000313" key="3">
    <source>
        <dbReference type="EMBL" id="CAB5002064.1"/>
    </source>
</evidence>
<dbReference type="EMBL" id="CAFBQW010000259">
    <property type="protein sequence ID" value="CAB5069011.1"/>
    <property type="molecule type" value="Genomic_DNA"/>
</dbReference>
<dbReference type="AlphaFoldDB" id="A0A6J7USN1"/>
<protein>
    <submittedName>
        <fullName evidence="4">Unannotated protein</fullName>
    </submittedName>
</protein>
<accession>A0A6J7USN1</accession>
<name>A0A6J7USN1_9ZZZZ</name>
<dbReference type="EMBL" id="CAFBOG010000329">
    <property type="protein sequence ID" value="CAB5002064.1"/>
    <property type="molecule type" value="Genomic_DNA"/>
</dbReference>
<sequence length="169" mass="17209">MNDEPELIAKAEQILGVDASTPDPVLAAGIFGLQDDYAATAVASVAGAGIAEAVTENSLAEGVGAGVAIHATRTARAGSQGLTVRMLVAVTDSSIHILDWVTGSGPTKKLLSFDRANTEVQITKFGLSRHVNLRDTGAGTSLALTGTTLAFSAEAKGDKLVMHLLADPG</sequence>
<evidence type="ECO:0000313" key="2">
    <source>
        <dbReference type="EMBL" id="CAB4792580.1"/>
    </source>
</evidence>
<gene>
    <name evidence="1" type="ORF">UFOPK2582_00430</name>
    <name evidence="2" type="ORF">UFOPK3046_00013</name>
    <name evidence="3" type="ORF">UFOPK3914_02202</name>
    <name evidence="4" type="ORF">UFOPK4354_01762</name>
</gene>
<dbReference type="EMBL" id="CAFAAQ010000001">
    <property type="protein sequence ID" value="CAB4792580.1"/>
    <property type="molecule type" value="Genomic_DNA"/>
</dbReference>
<evidence type="ECO:0000313" key="4">
    <source>
        <dbReference type="EMBL" id="CAB5069011.1"/>
    </source>
</evidence>
<dbReference type="EMBL" id="CAEZXS010000033">
    <property type="protein sequence ID" value="CAB4691255.1"/>
    <property type="molecule type" value="Genomic_DNA"/>
</dbReference>
<proteinExistence type="predicted"/>
<organism evidence="4">
    <name type="scientific">freshwater metagenome</name>
    <dbReference type="NCBI Taxonomy" id="449393"/>
    <lineage>
        <taxon>unclassified sequences</taxon>
        <taxon>metagenomes</taxon>
        <taxon>ecological metagenomes</taxon>
    </lineage>
</organism>
<evidence type="ECO:0000313" key="1">
    <source>
        <dbReference type="EMBL" id="CAB4691255.1"/>
    </source>
</evidence>